<dbReference type="EMBL" id="CM037011">
    <property type="protein sequence ID" value="KAH7692546.1"/>
    <property type="molecule type" value="Genomic_DNA"/>
</dbReference>
<comment type="caution">
    <text evidence="1">The sequence shown here is derived from an EMBL/GenBank/DDBJ whole genome shotgun (WGS) entry which is preliminary data.</text>
</comment>
<protein>
    <submittedName>
        <fullName evidence="1">P-loop containing nucleoside triphosphate hydrolase protein</fullName>
    </submittedName>
</protein>
<keyword evidence="2" id="KW-1185">Reference proteome</keyword>
<accession>A0ACB7WVG8</accession>
<sequence>MGKSSNSCLKIITCGAGDSSDNEELAPSETKSSSDKRRWSFRKKSAGHRVLSNNVNSEPVSAAYNKETLETTPATFDSPIHLSIPEKTRAEDKQRETPPLPSAVFNSEETNTQVSDRNTPLDDKKQDSVAVVIQASVRRYLAQKELVKLKNVVKLQSAIRGHLVRREAVETLRLAKAIVKFQALVRVRLACQLVQKSAAKEAKKPGSALLGKGNRGKTHSSIQIILSNGFAQQLLESMPKTKTFHIKCDSSSSDSSWRWLERWMTVTSSSIQEHKLPLDNQEVLEEDTNPATRRLSNEVPATQVSAKPEVTDGDLMNNTFGSFEFKAPFSCPSSADKYEQDEDRFFSAIKSNHTKTEDIIVQESSFCFSDHKPLHSHENEISRPLRDVESEIEINTSEKHDDRRELSEAEGKRFAFGSRRTCNPAFIAAQSKFEELSSAQSASRSIQSKSDSVHSQVNVSSIKTKDHTLLEISTADSRIQMASSECGTEISISSTLDSPDRSEAEGGEIVLEIGPVEKENYAANSGDGNMFNYEKNLNAEANKPIQTNTEGDGNKAGLVGIGDSVVQVEKQQIEPTSSDLQTHLENLGDQPAYRSSPEGSPRSHATALESHGTPSSQISVGTKKSKKDNVMPARKHKSQTAVTRSPSTPNSDSSSREQKSKDTKNGKKRSSLPAVPKPDTVEHEPRISSSNPLPSYMQATKSARAKAHTSISPKSSPDTHDNDHLQKRHSLPMANGKQDSSPRIQRSTSQAQNPKGNATHSPHNSAERRWQR</sequence>
<proteinExistence type="predicted"/>
<evidence type="ECO:0000313" key="2">
    <source>
        <dbReference type="Proteomes" id="UP000827976"/>
    </source>
</evidence>
<gene>
    <name evidence="1" type="ORF">IHE45_01G073900</name>
</gene>
<evidence type="ECO:0000313" key="1">
    <source>
        <dbReference type="EMBL" id="KAH7692546.1"/>
    </source>
</evidence>
<name>A0ACB7WVG8_DIOAL</name>
<dbReference type="Proteomes" id="UP000827976">
    <property type="component" value="Chromosome 1"/>
</dbReference>
<reference evidence="2" key="1">
    <citation type="journal article" date="2022" name="Nat. Commun.">
        <title>Chromosome evolution and the genetic basis of agronomically important traits in greater yam.</title>
        <authorList>
            <person name="Bredeson J.V."/>
            <person name="Lyons J.B."/>
            <person name="Oniyinde I.O."/>
            <person name="Okereke N.R."/>
            <person name="Kolade O."/>
            <person name="Nnabue I."/>
            <person name="Nwadili C.O."/>
            <person name="Hribova E."/>
            <person name="Parker M."/>
            <person name="Nwogha J."/>
            <person name="Shu S."/>
            <person name="Carlson J."/>
            <person name="Kariba R."/>
            <person name="Muthemba S."/>
            <person name="Knop K."/>
            <person name="Barton G.J."/>
            <person name="Sherwood A.V."/>
            <person name="Lopez-Montes A."/>
            <person name="Asiedu R."/>
            <person name="Jamnadass R."/>
            <person name="Muchugi A."/>
            <person name="Goodstein D."/>
            <person name="Egesi C.N."/>
            <person name="Featherston J."/>
            <person name="Asfaw A."/>
            <person name="Simpson G.G."/>
            <person name="Dolezel J."/>
            <person name="Hendre P.S."/>
            <person name="Van Deynze A."/>
            <person name="Kumar P.L."/>
            <person name="Obidiegwu J.E."/>
            <person name="Bhattacharjee R."/>
            <person name="Rokhsar D.S."/>
        </authorList>
    </citation>
    <scope>NUCLEOTIDE SEQUENCE [LARGE SCALE GENOMIC DNA]</scope>
    <source>
        <strain evidence="2">cv. TDa95/00328</strain>
    </source>
</reference>
<keyword evidence="1" id="KW-0378">Hydrolase</keyword>
<organism evidence="1 2">
    <name type="scientific">Dioscorea alata</name>
    <name type="common">Purple yam</name>
    <dbReference type="NCBI Taxonomy" id="55571"/>
    <lineage>
        <taxon>Eukaryota</taxon>
        <taxon>Viridiplantae</taxon>
        <taxon>Streptophyta</taxon>
        <taxon>Embryophyta</taxon>
        <taxon>Tracheophyta</taxon>
        <taxon>Spermatophyta</taxon>
        <taxon>Magnoliopsida</taxon>
        <taxon>Liliopsida</taxon>
        <taxon>Dioscoreales</taxon>
        <taxon>Dioscoreaceae</taxon>
        <taxon>Dioscorea</taxon>
    </lineage>
</organism>